<evidence type="ECO:0000313" key="1">
    <source>
        <dbReference type="EMBL" id="DAF59914.1"/>
    </source>
</evidence>
<reference evidence="1" key="1">
    <citation type="journal article" date="2021" name="Proc. Natl. Acad. Sci. U.S.A.">
        <title>A Catalog of Tens of Thousands of Viruses from Human Metagenomes Reveals Hidden Associations with Chronic Diseases.</title>
        <authorList>
            <person name="Tisza M.J."/>
            <person name="Buck C.B."/>
        </authorList>
    </citation>
    <scope>NUCLEOTIDE SEQUENCE</scope>
    <source>
        <strain evidence="1">CtwDi18</strain>
    </source>
</reference>
<accession>A0A8S5TAY6</accession>
<organism evidence="1">
    <name type="scientific">Siphoviridae sp. ctwDi18</name>
    <dbReference type="NCBI Taxonomy" id="2827970"/>
    <lineage>
        <taxon>Viruses</taxon>
        <taxon>Duplodnaviria</taxon>
        <taxon>Heunggongvirae</taxon>
        <taxon>Uroviricota</taxon>
        <taxon>Caudoviricetes</taxon>
    </lineage>
</organism>
<name>A0A8S5TAY6_9CAUD</name>
<proteinExistence type="predicted"/>
<dbReference type="EMBL" id="BK032778">
    <property type="protein sequence ID" value="DAF59914.1"/>
    <property type="molecule type" value="Genomic_DNA"/>
</dbReference>
<sequence length="142" mass="16239">MASIKIETGLKTYDIEDEHGNIRGQITINPKDMGFFGRAMKMKETILHLMDNLDVNDSAKTEQQIIEIFDNTDKIIKEEIDKLFGEGTSITIFGHQSSLSTINGVTFVERFLSAFMPIIQEEFKQEMQNSSARIDKYVKQVK</sequence>
<protein>
    <submittedName>
        <fullName evidence="1">Uncharacterized protein</fullName>
    </submittedName>
</protein>